<evidence type="ECO:0000313" key="4">
    <source>
        <dbReference type="Proteomes" id="UP000293568"/>
    </source>
</evidence>
<dbReference type="AlphaFoldDB" id="A0A4P6F0P9"/>
<evidence type="ECO:0008006" key="5">
    <source>
        <dbReference type="Google" id="ProtNLM"/>
    </source>
</evidence>
<dbReference type="KEGG" id="pprt:ET464_19205"/>
<proteinExistence type="predicted"/>
<evidence type="ECO:0000256" key="2">
    <source>
        <dbReference type="SAM" id="SignalP"/>
    </source>
</evidence>
<accession>A0A4P6F0P9</accession>
<dbReference type="RefSeq" id="WP_129443711.1">
    <property type="nucleotide sequence ID" value="NZ_CP035492.1"/>
</dbReference>
<feature type="compositionally biased region" description="Low complexity" evidence="1">
    <location>
        <begin position="112"/>
        <end position="132"/>
    </location>
</feature>
<feature type="region of interest" description="Disordered" evidence="1">
    <location>
        <begin position="26"/>
        <end position="60"/>
    </location>
</feature>
<organism evidence="3 4">
    <name type="scientific">Paenibacillus protaetiae</name>
    <dbReference type="NCBI Taxonomy" id="2509456"/>
    <lineage>
        <taxon>Bacteria</taxon>
        <taxon>Bacillati</taxon>
        <taxon>Bacillota</taxon>
        <taxon>Bacilli</taxon>
        <taxon>Bacillales</taxon>
        <taxon>Paenibacillaceae</taxon>
        <taxon>Paenibacillus</taxon>
    </lineage>
</organism>
<keyword evidence="2" id="KW-0732">Signal</keyword>
<feature type="region of interest" description="Disordered" evidence="1">
    <location>
        <begin position="76"/>
        <end position="143"/>
    </location>
</feature>
<feature type="compositionally biased region" description="Low complexity" evidence="1">
    <location>
        <begin position="85"/>
        <end position="101"/>
    </location>
</feature>
<protein>
    <recommendedName>
        <fullName evidence="5">DUF5666 domain-containing protein</fullName>
    </recommendedName>
</protein>
<feature type="compositionally biased region" description="Low complexity" evidence="1">
    <location>
        <begin position="224"/>
        <end position="240"/>
    </location>
</feature>
<feature type="compositionally biased region" description="Low complexity" evidence="1">
    <location>
        <begin position="26"/>
        <end position="50"/>
    </location>
</feature>
<dbReference type="EMBL" id="CP035492">
    <property type="protein sequence ID" value="QAY68183.1"/>
    <property type="molecule type" value="Genomic_DNA"/>
</dbReference>
<sequence length="240" mass="23886">MNNSWKVALSGALLALVLAGCGAKDDGGAAAAQGNGSGSQAAASSSAQNGRQPVRGAFGKIKSIDGNTITVYKSSFTGRERPEGKGQPPQGQNGGDQAAGQASGGTSGAGGSQSSDGSQKPDGARGQNRGNWQQGGGMNTDNMFTDETITLQVTDSTQIVKRSFENNKMTETNLSLSDLKADDIITYTLVDGSEDQLDTISVGMGGFGGGRGPGMGGRGGDWQGSGQAAGQTAGAAGSNS</sequence>
<dbReference type="OrthoDB" id="2618326at2"/>
<dbReference type="PROSITE" id="PS51257">
    <property type="entry name" value="PROKAR_LIPOPROTEIN"/>
    <property type="match status" value="1"/>
</dbReference>
<name>A0A4P6F0P9_9BACL</name>
<feature type="compositionally biased region" description="Gly residues" evidence="1">
    <location>
        <begin position="102"/>
        <end position="111"/>
    </location>
</feature>
<gene>
    <name evidence="3" type="ORF">ET464_19205</name>
</gene>
<keyword evidence="4" id="KW-1185">Reference proteome</keyword>
<feature type="signal peptide" evidence="2">
    <location>
        <begin position="1"/>
        <end position="23"/>
    </location>
</feature>
<reference evidence="3 4" key="1">
    <citation type="submission" date="2019-01" db="EMBL/GenBank/DDBJ databases">
        <title>Genome sequencing of strain FW100M-2.</title>
        <authorList>
            <person name="Heo J."/>
            <person name="Kim S.-J."/>
            <person name="Kim J.-S."/>
            <person name="Hong S.-B."/>
            <person name="Kwon S.-W."/>
        </authorList>
    </citation>
    <scope>NUCLEOTIDE SEQUENCE [LARGE SCALE GENOMIC DNA]</scope>
    <source>
        <strain evidence="3 4">FW100M-2</strain>
    </source>
</reference>
<feature type="chain" id="PRO_5039412949" description="DUF5666 domain-containing protein" evidence="2">
    <location>
        <begin position="24"/>
        <end position="240"/>
    </location>
</feature>
<evidence type="ECO:0000256" key="1">
    <source>
        <dbReference type="SAM" id="MobiDB-lite"/>
    </source>
</evidence>
<feature type="region of interest" description="Disordered" evidence="1">
    <location>
        <begin position="209"/>
        <end position="240"/>
    </location>
</feature>
<feature type="compositionally biased region" description="Gly residues" evidence="1">
    <location>
        <begin position="209"/>
        <end position="223"/>
    </location>
</feature>
<dbReference type="Proteomes" id="UP000293568">
    <property type="component" value="Chromosome"/>
</dbReference>
<evidence type="ECO:0000313" key="3">
    <source>
        <dbReference type="EMBL" id="QAY68183.1"/>
    </source>
</evidence>